<dbReference type="OMA" id="DPDMNMY"/>
<protein>
    <recommendedName>
        <fullName evidence="12">Chromatin modification-related protein MEAF6</fullName>
    </recommendedName>
</protein>
<keyword evidence="4" id="KW-0805">Transcription regulation</keyword>
<feature type="region of interest" description="Disordered" evidence="9">
    <location>
        <begin position="94"/>
        <end position="165"/>
    </location>
</feature>
<keyword evidence="5 8" id="KW-0175">Coiled coil</keyword>
<accession>A0A8T2Q453</accession>
<comment type="caution">
    <text evidence="10">The sequence shown here is derived from an EMBL/GenBank/DDBJ whole genome shotgun (WGS) entry which is preliminary data.</text>
</comment>
<evidence type="ECO:0000256" key="2">
    <source>
        <dbReference type="ARBA" id="ARBA00010916"/>
    </source>
</evidence>
<evidence type="ECO:0000256" key="9">
    <source>
        <dbReference type="SAM" id="MobiDB-lite"/>
    </source>
</evidence>
<dbReference type="GO" id="GO:0000123">
    <property type="term" value="C:histone acetyltransferase complex"/>
    <property type="evidence" value="ECO:0007669"/>
    <property type="project" value="InterPro"/>
</dbReference>
<evidence type="ECO:0000256" key="8">
    <source>
        <dbReference type="SAM" id="Coils"/>
    </source>
</evidence>
<reference evidence="10" key="1">
    <citation type="submission" date="2021-08" db="EMBL/GenBank/DDBJ databases">
        <title>WGS assembly of Ceratopteris richardii.</title>
        <authorList>
            <person name="Marchant D.B."/>
            <person name="Chen G."/>
            <person name="Jenkins J."/>
            <person name="Shu S."/>
            <person name="Leebens-Mack J."/>
            <person name="Grimwood J."/>
            <person name="Schmutz J."/>
            <person name="Soltis P."/>
            <person name="Soltis D."/>
            <person name="Chen Z.-H."/>
        </authorList>
    </citation>
    <scope>NUCLEOTIDE SEQUENCE</scope>
    <source>
        <strain evidence="10">Whitten #5841</strain>
        <tissue evidence="10">Leaf</tissue>
    </source>
</reference>
<comment type="similarity">
    <text evidence="2">Belongs to the EAF6 family.</text>
</comment>
<feature type="compositionally biased region" description="Basic and acidic residues" evidence="9">
    <location>
        <begin position="139"/>
        <end position="151"/>
    </location>
</feature>
<evidence type="ECO:0000313" key="10">
    <source>
        <dbReference type="EMBL" id="KAH7278777.1"/>
    </source>
</evidence>
<evidence type="ECO:0000256" key="4">
    <source>
        <dbReference type="ARBA" id="ARBA00023015"/>
    </source>
</evidence>
<evidence type="ECO:0000256" key="6">
    <source>
        <dbReference type="ARBA" id="ARBA00023163"/>
    </source>
</evidence>
<keyword evidence="6" id="KW-0804">Transcription</keyword>
<dbReference type="EMBL" id="CM035443">
    <property type="protein sequence ID" value="KAH7278777.1"/>
    <property type="molecule type" value="Genomic_DNA"/>
</dbReference>
<organism evidence="10 11">
    <name type="scientific">Ceratopteris richardii</name>
    <name type="common">Triangle waterfern</name>
    <dbReference type="NCBI Taxonomy" id="49495"/>
    <lineage>
        <taxon>Eukaryota</taxon>
        <taxon>Viridiplantae</taxon>
        <taxon>Streptophyta</taxon>
        <taxon>Embryophyta</taxon>
        <taxon>Tracheophyta</taxon>
        <taxon>Polypodiopsida</taxon>
        <taxon>Polypodiidae</taxon>
        <taxon>Polypodiales</taxon>
        <taxon>Pteridineae</taxon>
        <taxon>Pteridaceae</taxon>
        <taxon>Parkerioideae</taxon>
        <taxon>Ceratopteris</taxon>
    </lineage>
</organism>
<sequence length="165" mass="18512">MCIRDARLMSGQRDASTPQATLASLLAKREKLQEELRQVEKQVYDLETSYLQDSSQVGNVLKGFEGFLASAKGASSLKRPKKFQPEDRLFSLSSVTSPAVEENTLGRESDGRMDGFGQNRRLAGLQSNGPSKPKRGRTQYRDAKRIKHASELDYDDDDDIDRISR</sequence>
<dbReference type="PANTHER" id="PTHR13476">
    <property type="entry name" value="CHROMATIN MODIFICATION-RELATED PROTEIN MEAF6"/>
    <property type="match status" value="1"/>
</dbReference>
<dbReference type="GO" id="GO:0006325">
    <property type="term" value="P:chromatin organization"/>
    <property type="evidence" value="ECO:0007669"/>
    <property type="project" value="UniProtKB-KW"/>
</dbReference>
<keyword evidence="3" id="KW-0156">Chromatin regulator</keyword>
<evidence type="ECO:0000256" key="3">
    <source>
        <dbReference type="ARBA" id="ARBA00022853"/>
    </source>
</evidence>
<evidence type="ECO:0000313" key="11">
    <source>
        <dbReference type="Proteomes" id="UP000825935"/>
    </source>
</evidence>
<feature type="compositionally biased region" description="Acidic residues" evidence="9">
    <location>
        <begin position="152"/>
        <end position="165"/>
    </location>
</feature>
<dbReference type="Proteomes" id="UP000825935">
    <property type="component" value="Chromosome 38"/>
</dbReference>
<dbReference type="InterPro" id="IPR015418">
    <property type="entry name" value="Eaf6"/>
</dbReference>
<proteinExistence type="inferred from homology"/>
<evidence type="ECO:0000256" key="5">
    <source>
        <dbReference type="ARBA" id="ARBA00023054"/>
    </source>
</evidence>
<keyword evidence="7" id="KW-0539">Nucleus</keyword>
<evidence type="ECO:0008006" key="12">
    <source>
        <dbReference type="Google" id="ProtNLM"/>
    </source>
</evidence>
<dbReference type="GO" id="GO:0005634">
    <property type="term" value="C:nucleus"/>
    <property type="evidence" value="ECO:0007669"/>
    <property type="project" value="UniProtKB-SubCell"/>
</dbReference>
<feature type="coiled-coil region" evidence="8">
    <location>
        <begin position="22"/>
        <end position="49"/>
    </location>
</feature>
<evidence type="ECO:0000256" key="7">
    <source>
        <dbReference type="ARBA" id="ARBA00023242"/>
    </source>
</evidence>
<name>A0A8T2Q453_CERRI</name>
<dbReference type="OrthoDB" id="440324at2759"/>
<gene>
    <name evidence="10" type="ORF">KP509_38G055800</name>
</gene>
<evidence type="ECO:0000256" key="1">
    <source>
        <dbReference type="ARBA" id="ARBA00004123"/>
    </source>
</evidence>
<comment type="subcellular location">
    <subcellularLocation>
        <location evidence="1">Nucleus</location>
    </subcellularLocation>
</comment>
<feature type="compositionally biased region" description="Basic and acidic residues" evidence="9">
    <location>
        <begin position="104"/>
        <end position="113"/>
    </location>
</feature>
<keyword evidence="11" id="KW-1185">Reference proteome</keyword>
<dbReference type="Pfam" id="PF09340">
    <property type="entry name" value="NuA4"/>
    <property type="match status" value="1"/>
</dbReference>
<dbReference type="AlphaFoldDB" id="A0A8T2Q453"/>